<dbReference type="Pfam" id="PF00076">
    <property type="entry name" value="RRM_1"/>
    <property type="match status" value="2"/>
</dbReference>
<evidence type="ECO:0000313" key="7">
    <source>
        <dbReference type="Proteomes" id="UP000595140"/>
    </source>
</evidence>
<feature type="domain" description="RRM" evidence="5">
    <location>
        <begin position="72"/>
        <end position="148"/>
    </location>
</feature>
<dbReference type="OrthoDB" id="1875751at2759"/>
<dbReference type="PANTHER" id="PTHR48032:SF6">
    <property type="entry name" value="RNA-BINDING (RRM_RBD_RNP MOTIFS) FAMILY PROTEIN"/>
    <property type="match status" value="1"/>
</dbReference>
<evidence type="ECO:0000256" key="4">
    <source>
        <dbReference type="SAM" id="MobiDB-lite"/>
    </source>
</evidence>
<gene>
    <name evidence="6" type="ORF">CCAM_LOCUS41948</name>
</gene>
<feature type="compositionally biased region" description="Gly residues" evidence="4">
    <location>
        <begin position="389"/>
        <end position="417"/>
    </location>
</feature>
<dbReference type="GO" id="GO:0006417">
    <property type="term" value="P:regulation of translation"/>
    <property type="evidence" value="ECO:0007669"/>
    <property type="project" value="TreeGrafter"/>
</dbReference>
<evidence type="ECO:0000256" key="2">
    <source>
        <dbReference type="ARBA" id="ARBA00022884"/>
    </source>
</evidence>
<feature type="region of interest" description="Disordered" evidence="4">
    <location>
        <begin position="238"/>
        <end position="263"/>
    </location>
</feature>
<evidence type="ECO:0000259" key="5">
    <source>
        <dbReference type="PROSITE" id="PS50102"/>
    </source>
</evidence>
<dbReference type="SMART" id="SM00360">
    <property type="entry name" value="RRM"/>
    <property type="match status" value="2"/>
</dbReference>
<reference evidence="6 7" key="1">
    <citation type="submission" date="2018-04" db="EMBL/GenBank/DDBJ databases">
        <authorList>
            <person name="Vogel A."/>
        </authorList>
    </citation>
    <scope>NUCLEOTIDE SEQUENCE [LARGE SCALE GENOMIC DNA]</scope>
</reference>
<evidence type="ECO:0000256" key="3">
    <source>
        <dbReference type="PROSITE-ProRule" id="PRU00176"/>
    </source>
</evidence>
<organism evidence="6 7">
    <name type="scientific">Cuscuta campestris</name>
    <dbReference type="NCBI Taxonomy" id="132261"/>
    <lineage>
        <taxon>Eukaryota</taxon>
        <taxon>Viridiplantae</taxon>
        <taxon>Streptophyta</taxon>
        <taxon>Embryophyta</taxon>
        <taxon>Tracheophyta</taxon>
        <taxon>Spermatophyta</taxon>
        <taxon>Magnoliopsida</taxon>
        <taxon>eudicotyledons</taxon>
        <taxon>Gunneridae</taxon>
        <taxon>Pentapetalae</taxon>
        <taxon>asterids</taxon>
        <taxon>lamiids</taxon>
        <taxon>Solanales</taxon>
        <taxon>Convolvulaceae</taxon>
        <taxon>Cuscuteae</taxon>
        <taxon>Cuscuta</taxon>
        <taxon>Cuscuta subgen. Grammica</taxon>
        <taxon>Cuscuta sect. Cleistogrammica</taxon>
    </lineage>
</organism>
<name>A0A484NFZ0_9ASTE</name>
<protein>
    <recommendedName>
        <fullName evidence="5">RRM domain-containing protein</fullName>
    </recommendedName>
</protein>
<proteinExistence type="predicted"/>
<evidence type="ECO:0000256" key="1">
    <source>
        <dbReference type="ARBA" id="ARBA00022737"/>
    </source>
</evidence>
<dbReference type="Proteomes" id="UP000595140">
    <property type="component" value="Unassembled WGS sequence"/>
</dbReference>
<accession>A0A484NFZ0</accession>
<dbReference type="InterPro" id="IPR035979">
    <property type="entry name" value="RBD_domain_sf"/>
</dbReference>
<feature type="domain" description="RRM" evidence="5">
    <location>
        <begin position="161"/>
        <end position="239"/>
    </location>
</feature>
<dbReference type="AlphaFoldDB" id="A0A484NFZ0"/>
<keyword evidence="7" id="KW-1185">Reference proteome</keyword>
<feature type="region of interest" description="Disordered" evidence="4">
    <location>
        <begin position="381"/>
        <end position="425"/>
    </location>
</feature>
<dbReference type="GO" id="GO:0003729">
    <property type="term" value="F:mRNA binding"/>
    <property type="evidence" value="ECO:0007669"/>
    <property type="project" value="TreeGrafter"/>
</dbReference>
<dbReference type="FunFam" id="3.30.70.330:FF:000051">
    <property type="entry name" value="Heterogeneous nuclear ribonucleoprotein 1"/>
    <property type="match status" value="1"/>
</dbReference>
<feature type="compositionally biased region" description="Basic and acidic residues" evidence="4">
    <location>
        <begin position="238"/>
        <end position="253"/>
    </location>
</feature>
<keyword evidence="2 3" id="KW-0694">RNA-binding</keyword>
<dbReference type="PROSITE" id="PS50102">
    <property type="entry name" value="RRM"/>
    <property type="match status" value="2"/>
</dbReference>
<dbReference type="SUPFAM" id="SSF54928">
    <property type="entry name" value="RNA-binding domain, RBD"/>
    <property type="match status" value="2"/>
</dbReference>
<dbReference type="InterPro" id="IPR012677">
    <property type="entry name" value="Nucleotide-bd_a/b_plait_sf"/>
</dbReference>
<dbReference type="EMBL" id="OOIL02006674">
    <property type="protein sequence ID" value="VFR00173.1"/>
    <property type="molecule type" value="Genomic_DNA"/>
</dbReference>
<dbReference type="InterPro" id="IPR000504">
    <property type="entry name" value="RRM_dom"/>
</dbReference>
<sequence length="425" mass="44654">MDYGVAGNNDVSFYGGGGRLEEDDLRYDEENGGEIYSRSGGAAVEPPVHSVDGSSAVIELQNSVDESSLSAGKLFVGGIAWETSQECFNRYFSKYGEVLDSIIMMDKISGRPRGFGFVTYADPEVADRVLQEVHVIDGREVDVKRTVPREETAFRRSSKTKKIFVGGLPPTLCDDDLREYFSSYGNVVEQQIMLDHTTGRSRGFGFVSFDSEDSVEKVLSDGRMHELNGKQVEIKRAEPKRGGGADHMTESRTHHFNNNSTSYGKVNGGTEDFSNAYGMKMHKGYGGYGSGYGSYGPYGNYVGNFGMNPMGFYGGGYGSYGYGYGFGGPYGTAGGFGGNYGFAGGYGYGAAGAGGKGYGNMGSHGGAKGFAATGGGESEYDGVEVHGGNDSGYGGGGSAKGNGGGGGGGKGNDGAGSGRFHPYRK</sequence>
<dbReference type="PANTHER" id="PTHR48032">
    <property type="entry name" value="RNA-BINDING PROTEIN MUSASHI HOMOLOG RBP6"/>
    <property type="match status" value="1"/>
</dbReference>
<keyword evidence="1" id="KW-0677">Repeat</keyword>
<evidence type="ECO:0000313" key="6">
    <source>
        <dbReference type="EMBL" id="VFR00173.1"/>
    </source>
</evidence>
<dbReference type="Gene3D" id="3.30.70.330">
    <property type="match status" value="2"/>
</dbReference>